<name>A0A915EQ27_9BILA</name>
<reference evidence="2" key="1">
    <citation type="submission" date="2022-11" db="UniProtKB">
        <authorList>
            <consortium name="WormBaseParasite"/>
        </authorList>
    </citation>
    <scope>IDENTIFICATION</scope>
</reference>
<evidence type="ECO:0000313" key="2">
    <source>
        <dbReference type="WBParaSite" id="jg8179"/>
    </source>
</evidence>
<keyword evidence="1" id="KW-1185">Reference proteome</keyword>
<dbReference type="AlphaFoldDB" id="A0A915EQ27"/>
<evidence type="ECO:0000313" key="1">
    <source>
        <dbReference type="Proteomes" id="UP000887574"/>
    </source>
</evidence>
<sequence>MQVAGCYKTACGKNVARSLKVSTPPQSRMGFSIATSGNGKHQLTEEVGMKQKIGAIMSEENPRLSAKTTRSEIAVDNNVLSTTAFNNAFADELLDASLNCFRFKSPVSADIKIMDLQFNKFPTLQFCPEDPSARCFNDPVHGHVEGFNCNQQIKLYDSSPGILSQDETTDLLTRAQNKPVEYENYSDMDNIRLQVVYNFLNEEEYRTPVVTKPALDQVVSRTVARLQPKIQELEVVDEIEEEAVFETTDVEQEEQITSISASDSTSNIALQKSGLPSLSTYWHDQNKRYHEIQKIIAESSLTNFAGIIAEIKNKWTYPPGLMAFLIGVQNKQWSNWLQSETVNSKPKQEAVNMAIAITRLSLNDQINLINGPYEDYTNAWWNHFNEEGLNFLSTM</sequence>
<proteinExistence type="predicted"/>
<protein>
    <submittedName>
        <fullName evidence="2">Uncharacterized protein</fullName>
    </submittedName>
</protein>
<accession>A0A915EQ27</accession>
<dbReference type="WBParaSite" id="jg8179">
    <property type="protein sequence ID" value="jg8179"/>
    <property type="gene ID" value="jg8179"/>
</dbReference>
<organism evidence="1 2">
    <name type="scientific">Ditylenchus dipsaci</name>
    <dbReference type="NCBI Taxonomy" id="166011"/>
    <lineage>
        <taxon>Eukaryota</taxon>
        <taxon>Metazoa</taxon>
        <taxon>Ecdysozoa</taxon>
        <taxon>Nematoda</taxon>
        <taxon>Chromadorea</taxon>
        <taxon>Rhabditida</taxon>
        <taxon>Tylenchina</taxon>
        <taxon>Tylenchomorpha</taxon>
        <taxon>Sphaerularioidea</taxon>
        <taxon>Anguinidae</taxon>
        <taxon>Anguininae</taxon>
        <taxon>Ditylenchus</taxon>
    </lineage>
</organism>
<dbReference type="Proteomes" id="UP000887574">
    <property type="component" value="Unplaced"/>
</dbReference>